<dbReference type="InterPro" id="IPR057955">
    <property type="entry name" value="SF0329-like"/>
</dbReference>
<dbReference type="RefSeq" id="WP_271341491.1">
    <property type="nucleotide sequence ID" value="NZ_JAQKAB010000009.1"/>
</dbReference>
<reference evidence="1 2" key="1">
    <citation type="submission" date="2023-01" db="EMBL/GenBank/DDBJ databases">
        <title>Bacillus changyiensis sp. nov., isolated from a coastal deposit.</title>
        <authorList>
            <person name="Xiao G."/>
            <person name="Lai Q."/>
            <person name="Hu Z."/>
            <person name="Shao Z."/>
        </authorList>
    </citation>
    <scope>NUCLEOTIDE SEQUENCE [LARGE SCALE GENOMIC DNA]</scope>
    <source>
        <strain evidence="1 2">CLL-7-23</strain>
    </source>
</reference>
<protein>
    <submittedName>
        <fullName evidence="1">Uncharacterized protein</fullName>
    </submittedName>
</protein>
<keyword evidence="2" id="KW-1185">Reference proteome</keyword>
<sequence length="166" mass="19678">MIQKWSKQKKQLTNFMCESLKNRVVFQVTSYRKAHDQMGRVYVMIDKKNALSMCSLKTMSETYIRQKNLWASGKEQNIEQIQELAIAQANDAGYFSKYHFWYALEEYFSNSIDQTLSSPDPIVRTLGMLDKRTGKRRLLKMKQQIQDEHDIVKYFYQLRIKAEGLN</sequence>
<name>A0ABT4X5U5_9BACI</name>
<organism evidence="1 2">
    <name type="scientific">Bacillus changyiensis</name>
    <dbReference type="NCBI Taxonomy" id="3004103"/>
    <lineage>
        <taxon>Bacteria</taxon>
        <taxon>Bacillati</taxon>
        <taxon>Bacillota</taxon>
        <taxon>Bacilli</taxon>
        <taxon>Bacillales</taxon>
        <taxon>Bacillaceae</taxon>
        <taxon>Bacillus</taxon>
    </lineage>
</organism>
<evidence type="ECO:0000313" key="1">
    <source>
        <dbReference type="EMBL" id="MDA7027662.1"/>
    </source>
</evidence>
<dbReference type="EMBL" id="JAQKAB010000009">
    <property type="protein sequence ID" value="MDA7027662.1"/>
    <property type="molecule type" value="Genomic_DNA"/>
</dbReference>
<dbReference type="Proteomes" id="UP001211894">
    <property type="component" value="Unassembled WGS sequence"/>
</dbReference>
<evidence type="ECO:0000313" key="2">
    <source>
        <dbReference type="Proteomes" id="UP001211894"/>
    </source>
</evidence>
<proteinExistence type="predicted"/>
<comment type="caution">
    <text evidence="1">The sequence shown here is derived from an EMBL/GenBank/DDBJ whole genome shotgun (WGS) entry which is preliminary data.</text>
</comment>
<accession>A0ABT4X5U5</accession>
<dbReference type="Pfam" id="PF25753">
    <property type="entry name" value="SF0329"/>
    <property type="match status" value="1"/>
</dbReference>
<gene>
    <name evidence="1" type="ORF">PJ311_13830</name>
</gene>